<dbReference type="InterPro" id="IPR003599">
    <property type="entry name" value="Ig_sub"/>
</dbReference>
<dbReference type="SMART" id="SM00409">
    <property type="entry name" value="IG"/>
    <property type="match status" value="1"/>
</dbReference>
<evidence type="ECO:0000259" key="3">
    <source>
        <dbReference type="PROSITE" id="PS50835"/>
    </source>
</evidence>
<keyword evidence="1" id="KW-0812">Transmembrane</keyword>
<accession>E9G3C6</accession>
<feature type="signal peptide" evidence="2">
    <location>
        <begin position="1"/>
        <end position="24"/>
    </location>
</feature>
<feature type="transmembrane region" description="Helical" evidence="1">
    <location>
        <begin position="184"/>
        <end position="204"/>
    </location>
</feature>
<dbReference type="OMA" id="TIQLECQ"/>
<gene>
    <name evidence="4" type="ORF">DAPPUDRAFT_308981</name>
</gene>
<sequence length="206" mass="22643">MMPSSIVTSFYFLLCCCCCCVVLAKSGSTRRSASVVVDSVGGHHVAVRKVVPEGSQVSLQCRVPVNSQLSRMMDLIEPSLVSNPVIWLRFDMKDPSNQEVISHGDTLLIDTNPRLRLTFQEDTRTSTLIIDKAQVQDGGIFQCQVFVRDEVVPSSPIEVVIIEARSGSTTTSGTPSSHQKASSLITAAHYYSCLILLFMTLQVIRY</sequence>
<organism evidence="4 5">
    <name type="scientific">Daphnia pulex</name>
    <name type="common">Water flea</name>
    <dbReference type="NCBI Taxonomy" id="6669"/>
    <lineage>
        <taxon>Eukaryota</taxon>
        <taxon>Metazoa</taxon>
        <taxon>Ecdysozoa</taxon>
        <taxon>Arthropoda</taxon>
        <taxon>Crustacea</taxon>
        <taxon>Branchiopoda</taxon>
        <taxon>Diplostraca</taxon>
        <taxon>Cladocera</taxon>
        <taxon>Anomopoda</taxon>
        <taxon>Daphniidae</taxon>
        <taxon>Daphnia</taxon>
    </lineage>
</organism>
<dbReference type="EMBL" id="GL732531">
    <property type="protein sequence ID" value="EFX86009.1"/>
    <property type="molecule type" value="Genomic_DNA"/>
</dbReference>
<feature type="domain" description="Ig-like" evidence="3">
    <location>
        <begin position="51"/>
        <end position="145"/>
    </location>
</feature>
<dbReference type="OrthoDB" id="6353782at2759"/>
<dbReference type="InParanoid" id="E9G3C6"/>
<dbReference type="Proteomes" id="UP000000305">
    <property type="component" value="Unassembled WGS sequence"/>
</dbReference>
<dbReference type="Gene3D" id="2.60.40.10">
    <property type="entry name" value="Immunoglobulins"/>
    <property type="match status" value="1"/>
</dbReference>
<keyword evidence="1" id="KW-1133">Transmembrane helix</keyword>
<dbReference type="HOGENOM" id="CLU_1333144_0_0_1"/>
<evidence type="ECO:0000313" key="4">
    <source>
        <dbReference type="EMBL" id="EFX86009.1"/>
    </source>
</evidence>
<dbReference type="KEGG" id="dpx:DAPPUDRAFT_308981"/>
<dbReference type="InterPro" id="IPR036179">
    <property type="entry name" value="Ig-like_dom_sf"/>
</dbReference>
<dbReference type="InterPro" id="IPR013783">
    <property type="entry name" value="Ig-like_fold"/>
</dbReference>
<dbReference type="AlphaFoldDB" id="E9G3C6"/>
<evidence type="ECO:0000313" key="5">
    <source>
        <dbReference type="Proteomes" id="UP000000305"/>
    </source>
</evidence>
<protein>
    <recommendedName>
        <fullName evidence="3">Ig-like domain-containing protein</fullName>
    </recommendedName>
</protein>
<evidence type="ECO:0000256" key="1">
    <source>
        <dbReference type="SAM" id="Phobius"/>
    </source>
</evidence>
<keyword evidence="1" id="KW-0472">Membrane</keyword>
<feature type="chain" id="PRO_5003240582" description="Ig-like domain-containing protein" evidence="2">
    <location>
        <begin position="25"/>
        <end position="206"/>
    </location>
</feature>
<dbReference type="InterPro" id="IPR007110">
    <property type="entry name" value="Ig-like_dom"/>
</dbReference>
<proteinExistence type="predicted"/>
<keyword evidence="2" id="KW-0732">Signal</keyword>
<name>E9G3C6_DAPPU</name>
<evidence type="ECO:0000256" key="2">
    <source>
        <dbReference type="SAM" id="SignalP"/>
    </source>
</evidence>
<dbReference type="SUPFAM" id="SSF48726">
    <property type="entry name" value="Immunoglobulin"/>
    <property type="match status" value="1"/>
</dbReference>
<keyword evidence="5" id="KW-1185">Reference proteome</keyword>
<dbReference type="PROSITE" id="PS50835">
    <property type="entry name" value="IG_LIKE"/>
    <property type="match status" value="1"/>
</dbReference>
<reference evidence="4 5" key="1">
    <citation type="journal article" date="2011" name="Science">
        <title>The ecoresponsive genome of Daphnia pulex.</title>
        <authorList>
            <person name="Colbourne J.K."/>
            <person name="Pfrender M.E."/>
            <person name="Gilbert D."/>
            <person name="Thomas W.K."/>
            <person name="Tucker A."/>
            <person name="Oakley T.H."/>
            <person name="Tokishita S."/>
            <person name="Aerts A."/>
            <person name="Arnold G.J."/>
            <person name="Basu M.K."/>
            <person name="Bauer D.J."/>
            <person name="Caceres C.E."/>
            <person name="Carmel L."/>
            <person name="Casola C."/>
            <person name="Choi J.H."/>
            <person name="Detter J.C."/>
            <person name="Dong Q."/>
            <person name="Dusheyko S."/>
            <person name="Eads B.D."/>
            <person name="Frohlich T."/>
            <person name="Geiler-Samerotte K.A."/>
            <person name="Gerlach D."/>
            <person name="Hatcher P."/>
            <person name="Jogdeo S."/>
            <person name="Krijgsveld J."/>
            <person name="Kriventseva E.V."/>
            <person name="Kultz D."/>
            <person name="Laforsch C."/>
            <person name="Lindquist E."/>
            <person name="Lopez J."/>
            <person name="Manak J.R."/>
            <person name="Muller J."/>
            <person name="Pangilinan J."/>
            <person name="Patwardhan R.P."/>
            <person name="Pitluck S."/>
            <person name="Pritham E.J."/>
            <person name="Rechtsteiner A."/>
            <person name="Rho M."/>
            <person name="Rogozin I.B."/>
            <person name="Sakarya O."/>
            <person name="Salamov A."/>
            <person name="Schaack S."/>
            <person name="Shapiro H."/>
            <person name="Shiga Y."/>
            <person name="Skalitzky C."/>
            <person name="Smith Z."/>
            <person name="Souvorov A."/>
            <person name="Sung W."/>
            <person name="Tang Z."/>
            <person name="Tsuchiya D."/>
            <person name="Tu H."/>
            <person name="Vos H."/>
            <person name="Wang M."/>
            <person name="Wolf Y.I."/>
            <person name="Yamagata H."/>
            <person name="Yamada T."/>
            <person name="Ye Y."/>
            <person name="Shaw J.R."/>
            <person name="Andrews J."/>
            <person name="Crease T.J."/>
            <person name="Tang H."/>
            <person name="Lucas S.M."/>
            <person name="Robertson H.M."/>
            <person name="Bork P."/>
            <person name="Koonin E.V."/>
            <person name="Zdobnov E.M."/>
            <person name="Grigoriev I.V."/>
            <person name="Lynch M."/>
            <person name="Boore J.L."/>
        </authorList>
    </citation>
    <scope>NUCLEOTIDE SEQUENCE [LARGE SCALE GENOMIC DNA]</scope>
</reference>